<feature type="binding site" evidence="7 10">
    <location>
        <position position="459"/>
    </location>
    <ligand>
        <name>Mn(2+)</name>
        <dbReference type="ChEBI" id="CHEBI:29035"/>
        <label>1</label>
    </ligand>
</feature>
<feature type="binding site" evidence="7 10">
    <location>
        <position position="442"/>
    </location>
    <ligand>
        <name>Mn(2+)</name>
        <dbReference type="ChEBI" id="CHEBI:29035"/>
        <label>2</label>
    </ligand>
</feature>
<dbReference type="CDD" id="cd16010">
    <property type="entry name" value="iPGM"/>
    <property type="match status" value="1"/>
</dbReference>
<keyword evidence="3 7" id="KW-0479">Metal-binding</keyword>
<dbReference type="Pfam" id="PF01676">
    <property type="entry name" value="Metalloenzyme"/>
    <property type="match status" value="1"/>
</dbReference>
<comment type="catalytic activity">
    <reaction evidence="7">
        <text>(2R)-2-phosphoglycerate = (2R)-3-phosphoglycerate</text>
        <dbReference type="Rhea" id="RHEA:15901"/>
        <dbReference type="ChEBI" id="CHEBI:58272"/>
        <dbReference type="ChEBI" id="CHEBI:58289"/>
        <dbReference type="EC" id="5.4.2.12"/>
    </reaction>
</comment>
<dbReference type="InterPro" id="IPR036646">
    <property type="entry name" value="PGAM_B_sf"/>
</dbReference>
<dbReference type="PIRSF" id="PIRSF001492">
    <property type="entry name" value="IPGAM"/>
    <property type="match status" value="1"/>
</dbReference>
<dbReference type="InterPro" id="IPR005995">
    <property type="entry name" value="Pgm_bpd_ind"/>
</dbReference>
<dbReference type="Gene3D" id="3.40.1450.10">
    <property type="entry name" value="BPG-independent phosphoglycerate mutase, domain B"/>
    <property type="match status" value="1"/>
</dbReference>
<evidence type="ECO:0000256" key="8">
    <source>
        <dbReference type="PIRSR" id="PIRSR001492-1"/>
    </source>
</evidence>
<feature type="binding site" evidence="7 9">
    <location>
        <begin position="260"/>
        <end position="263"/>
    </location>
    <ligand>
        <name>substrate</name>
    </ligand>
</feature>
<feature type="domain" description="Metalloenzyme" evidence="11">
    <location>
        <begin position="8"/>
        <end position="499"/>
    </location>
</feature>
<organism evidence="13">
    <name type="scientific">Plumaria plumosa</name>
    <dbReference type="NCBI Taxonomy" id="189642"/>
    <lineage>
        <taxon>Eukaryota</taxon>
        <taxon>Rhodophyta</taxon>
        <taxon>Florideophyceae</taxon>
        <taxon>Rhodymeniophycidae</taxon>
        <taxon>Ceramiales</taxon>
        <taxon>Wrangeliaceae</taxon>
        <taxon>Plumaria</taxon>
    </lineage>
</organism>
<dbReference type="GO" id="GO:0006096">
    <property type="term" value="P:glycolytic process"/>
    <property type="evidence" value="ECO:0007669"/>
    <property type="project" value="UniProtKB-UniRule"/>
</dbReference>
<evidence type="ECO:0000256" key="10">
    <source>
        <dbReference type="PIRSR" id="PIRSR001492-3"/>
    </source>
</evidence>
<feature type="binding site" evidence="7 9">
    <location>
        <begin position="157"/>
        <end position="158"/>
    </location>
    <ligand>
        <name>substrate</name>
    </ligand>
</feature>
<dbReference type="GO" id="GO:0004619">
    <property type="term" value="F:phosphoglycerate mutase activity"/>
    <property type="evidence" value="ECO:0007669"/>
    <property type="project" value="UniProtKB-UniRule"/>
</dbReference>
<feature type="domain" description="BPG-independent PGAM N-terminal" evidence="12">
    <location>
        <begin position="85"/>
        <end position="296"/>
    </location>
</feature>
<keyword evidence="13" id="KW-0934">Plastid</keyword>
<feature type="binding site" evidence="7 9">
    <location>
        <position position="189"/>
    </location>
    <ligand>
        <name>substrate</name>
    </ligand>
</feature>
<dbReference type="EC" id="5.4.2.12" evidence="7"/>
<dbReference type="Pfam" id="PF06415">
    <property type="entry name" value="iPGM_N"/>
    <property type="match status" value="1"/>
</dbReference>
<evidence type="ECO:0000259" key="11">
    <source>
        <dbReference type="Pfam" id="PF01676"/>
    </source>
</evidence>
<evidence type="ECO:0000256" key="6">
    <source>
        <dbReference type="ARBA" id="ARBA00023235"/>
    </source>
</evidence>
<evidence type="ECO:0000256" key="7">
    <source>
        <dbReference type="HAMAP-Rule" id="MF_01038"/>
    </source>
</evidence>
<feature type="binding site" evidence="7 10">
    <location>
        <position position="404"/>
    </location>
    <ligand>
        <name>Mn(2+)</name>
        <dbReference type="ChEBI" id="CHEBI:29035"/>
        <label>1</label>
    </ligand>
</feature>
<feature type="binding site" evidence="7 10">
    <location>
        <position position="441"/>
    </location>
    <ligand>
        <name>Mn(2+)</name>
        <dbReference type="ChEBI" id="CHEBI:29035"/>
        <label>2</label>
    </ligand>
</feature>
<keyword evidence="6 7" id="KW-0413">Isomerase</keyword>
<dbReference type="PANTHER" id="PTHR31637:SF0">
    <property type="entry name" value="2,3-BISPHOSPHOGLYCERATE-INDEPENDENT PHOSPHOGLYCERATE MUTASE"/>
    <property type="match status" value="1"/>
</dbReference>
<feature type="binding site" evidence="7 9">
    <location>
        <position position="333"/>
    </location>
    <ligand>
        <name>substrate</name>
    </ligand>
</feature>
<evidence type="ECO:0000259" key="12">
    <source>
        <dbReference type="Pfam" id="PF06415"/>
    </source>
</evidence>
<dbReference type="GO" id="GO:0006007">
    <property type="term" value="P:glucose catabolic process"/>
    <property type="evidence" value="ECO:0007669"/>
    <property type="project" value="InterPro"/>
</dbReference>
<dbReference type="NCBIfam" id="TIGR01307">
    <property type="entry name" value="pgm_bpd_ind"/>
    <property type="match status" value="1"/>
</dbReference>
<dbReference type="FunFam" id="3.40.1450.10:FF:000002">
    <property type="entry name" value="2,3-bisphosphoglycerate-independent phosphoglycerate mutase"/>
    <property type="match status" value="1"/>
</dbReference>
<evidence type="ECO:0000256" key="3">
    <source>
        <dbReference type="ARBA" id="ARBA00022723"/>
    </source>
</evidence>
<feature type="binding site" evidence="7 9">
    <location>
        <position position="195"/>
    </location>
    <ligand>
        <name>substrate</name>
    </ligand>
</feature>
<feature type="binding site" evidence="7 9">
    <location>
        <position position="126"/>
    </location>
    <ligand>
        <name>substrate</name>
    </ligand>
</feature>
<dbReference type="EMBL" id="MK814706">
    <property type="protein sequence ID" value="QCI07956.1"/>
    <property type="molecule type" value="Genomic_DNA"/>
</dbReference>
<reference evidence="13" key="1">
    <citation type="journal article" date="2019" name="Mol. Phylogenet. Evol.">
        <title>Morphological evolution and classification of the red algal order Ceramiales inferred using plastid phylogenomics.</title>
        <authorList>
            <person name="Diaz-Tapia P."/>
            <person name="Pasella M.M."/>
            <person name="Verbruggen H."/>
            <person name="Maggs C.A."/>
        </authorList>
    </citation>
    <scope>NUCLEOTIDE SEQUENCE</scope>
    <source>
        <strain evidence="13">PD2953_4</strain>
    </source>
</reference>
<comment type="pathway">
    <text evidence="1 7">Carbohydrate degradation; glycolysis; pyruvate from D-glyceraldehyde 3-phosphate: step 3/5.</text>
</comment>
<gene>
    <name evidence="13" type="primary">pgmA</name>
    <name evidence="7" type="synonym">gpmI</name>
</gene>
<feature type="binding site" evidence="7 10">
    <location>
        <position position="15"/>
    </location>
    <ligand>
        <name>Mn(2+)</name>
        <dbReference type="ChEBI" id="CHEBI:29035"/>
        <label>2</label>
    </ligand>
</feature>
<dbReference type="InterPro" id="IPR006124">
    <property type="entry name" value="Metalloenzyme"/>
</dbReference>
<evidence type="ECO:0000256" key="9">
    <source>
        <dbReference type="PIRSR" id="PIRSR001492-2"/>
    </source>
</evidence>
<feature type="active site" description="Phosphoserine intermediate" evidence="7 8">
    <location>
        <position position="65"/>
    </location>
</feature>
<evidence type="ECO:0000256" key="1">
    <source>
        <dbReference type="ARBA" id="ARBA00004798"/>
    </source>
</evidence>
<name>A0A4D6WWX4_9FLOR</name>
<feature type="binding site" evidence="7 10">
    <location>
        <position position="65"/>
    </location>
    <ligand>
        <name>Mn(2+)</name>
        <dbReference type="ChEBI" id="CHEBI:29035"/>
        <label>2</label>
    </ligand>
</feature>
<dbReference type="Gene3D" id="3.40.720.10">
    <property type="entry name" value="Alkaline Phosphatase, subunit A"/>
    <property type="match status" value="1"/>
</dbReference>
<evidence type="ECO:0000256" key="5">
    <source>
        <dbReference type="ARBA" id="ARBA00023211"/>
    </source>
</evidence>
<sequence>MNNQPISPIILTILDGWGYSEKIKGNAIKLANTPTMNKIWKNYPHSLLSASGQDVGLPNNQMGNSEVGHTTIGAGRIINQDLVRIQKSINEKDFFQNSTIHNICRKTIDHKSKLHIIGLCSNGGVHSHINHLRAIISLLKQYNYQINTCLHLITDGRDTAPKEAVKYIKNILEDIKAEDSIKISTISGRYYSMDRDCRWSRTEKAYKILTEDNICNPHNNCLEVLYKYYEEGISDEFIPPTRINNGKIEDNDSILFFNFRPDRTRQLLHSLAKASFKGFPIKIINNLYFTTFTRYDSSLNIPVVFPFIEKTNFLGQIISNKGLKQLRIAETEKYAHVTYFLNGGIEEPFPGEDRELIPSPKVETYDLSPAMSAYQITESVLKAIDKNIYHLIIVNYANPDMIGHTGNLQATIKAVNTVDKCMEKLLSKIDLIDGKLIITADHGNAEYMITSDNMICKSHSTNLVPFILIDSNDLYKYTLKPYGCLADIAPTILDILQINIPNEMNGQSLMSNAKTRIENLNITQFIS</sequence>
<evidence type="ECO:0000256" key="4">
    <source>
        <dbReference type="ARBA" id="ARBA00023152"/>
    </source>
</evidence>
<proteinExistence type="inferred from homology"/>
<dbReference type="InterPro" id="IPR017850">
    <property type="entry name" value="Alkaline_phosphatase_core_sf"/>
</dbReference>
<reference evidence="13" key="2">
    <citation type="submission" date="2019-04" db="EMBL/GenBank/DDBJ databases">
        <authorList>
            <person name="Pasella M."/>
        </authorList>
    </citation>
    <scope>NUCLEOTIDE SEQUENCE</scope>
    <source>
        <strain evidence="13">PD2953_4</strain>
    </source>
</reference>
<comment type="cofactor">
    <cofactor evidence="7">
        <name>Mn(2+)</name>
        <dbReference type="ChEBI" id="CHEBI:29035"/>
    </cofactor>
    <text evidence="7">Binds 2 manganese ions per subunit.</text>
</comment>
<dbReference type="UniPathway" id="UPA00109">
    <property type="reaction ID" value="UER00186"/>
</dbReference>
<dbReference type="PANTHER" id="PTHR31637">
    <property type="entry name" value="2,3-BISPHOSPHOGLYCERATE-INDEPENDENT PHOSPHOGLYCERATE MUTASE"/>
    <property type="match status" value="1"/>
</dbReference>
<accession>A0A4D6WWX4</accession>
<evidence type="ECO:0000313" key="13">
    <source>
        <dbReference type="EMBL" id="QCI07956.1"/>
    </source>
</evidence>
<dbReference type="SUPFAM" id="SSF53649">
    <property type="entry name" value="Alkaline phosphatase-like"/>
    <property type="match status" value="1"/>
</dbReference>
<comment type="similarity">
    <text evidence="2 7">Belongs to the BPG-independent phosphoglycerate mutase family.</text>
</comment>
<geneLocation type="plastid" evidence="13"/>
<dbReference type="GO" id="GO:0005829">
    <property type="term" value="C:cytosol"/>
    <property type="evidence" value="ECO:0007669"/>
    <property type="project" value="TreeGrafter"/>
</dbReference>
<dbReference type="SUPFAM" id="SSF64158">
    <property type="entry name" value="2,3-Bisphosphoglycerate-independent phosphoglycerate mutase, substrate-binding domain"/>
    <property type="match status" value="1"/>
</dbReference>
<comment type="function">
    <text evidence="7">Catalyzes the interconversion of 2-phosphoglycerate and 3-phosphoglycerate.</text>
</comment>
<keyword evidence="4 7" id="KW-0324">Glycolysis</keyword>
<evidence type="ECO:0000256" key="2">
    <source>
        <dbReference type="ARBA" id="ARBA00008819"/>
    </source>
</evidence>
<protein>
    <recommendedName>
        <fullName evidence="7">2,3-bisphosphoglycerate-independent phosphoglycerate mutase</fullName>
        <shortName evidence="7">BPG-independent PGAM</shortName>
        <shortName evidence="7">Phosphoglyceromutase</shortName>
        <shortName evidence="7">iPGM</shortName>
        <ecNumber evidence="7">5.4.2.12</ecNumber>
    </recommendedName>
</protein>
<feature type="binding site" evidence="7 10">
    <location>
        <position position="400"/>
    </location>
    <ligand>
        <name>Mn(2+)</name>
        <dbReference type="ChEBI" id="CHEBI:29035"/>
        <label>1</label>
    </ligand>
</feature>
<dbReference type="AlphaFoldDB" id="A0A4D6WWX4"/>
<dbReference type="InterPro" id="IPR011258">
    <property type="entry name" value="BPG-indep_PGM_N"/>
</dbReference>
<keyword evidence="5 7" id="KW-0464">Manganese</keyword>
<dbReference type="GO" id="GO:0030145">
    <property type="term" value="F:manganese ion binding"/>
    <property type="evidence" value="ECO:0007669"/>
    <property type="project" value="UniProtKB-UniRule"/>
</dbReference>
<dbReference type="HAMAP" id="MF_01038">
    <property type="entry name" value="GpmI"/>
    <property type="match status" value="1"/>
</dbReference>